<keyword evidence="4 6" id="KW-1133">Transmembrane helix</keyword>
<dbReference type="InterPro" id="IPR003856">
    <property type="entry name" value="LPS_length_determ_N"/>
</dbReference>
<comment type="caution">
    <text evidence="8">The sequence shown here is derived from an EMBL/GenBank/DDBJ whole genome shotgun (WGS) entry which is preliminary data.</text>
</comment>
<protein>
    <submittedName>
        <fullName evidence="8">Ferric enterobactin transport protein FepE</fullName>
    </submittedName>
</protein>
<evidence type="ECO:0000256" key="1">
    <source>
        <dbReference type="ARBA" id="ARBA00004651"/>
    </source>
</evidence>
<dbReference type="PANTHER" id="PTHR32309">
    <property type="entry name" value="TYROSINE-PROTEIN KINASE"/>
    <property type="match status" value="1"/>
</dbReference>
<accession>A0A1C0U3L7</accession>
<comment type="subcellular location">
    <subcellularLocation>
        <location evidence="1">Cell membrane</location>
        <topology evidence="1">Multi-pass membrane protein</topology>
    </subcellularLocation>
</comment>
<dbReference type="GO" id="GO:0005886">
    <property type="term" value="C:plasma membrane"/>
    <property type="evidence" value="ECO:0007669"/>
    <property type="project" value="UniProtKB-SubCell"/>
</dbReference>
<gene>
    <name evidence="8" type="primary">fepE</name>
    <name evidence="8" type="ORF">Ppb6_02253</name>
</gene>
<keyword evidence="5 6" id="KW-0472">Membrane</keyword>
<evidence type="ECO:0000313" key="9">
    <source>
        <dbReference type="Proteomes" id="UP000093476"/>
    </source>
</evidence>
<evidence type="ECO:0000256" key="3">
    <source>
        <dbReference type="ARBA" id="ARBA00022692"/>
    </source>
</evidence>
<evidence type="ECO:0000256" key="2">
    <source>
        <dbReference type="ARBA" id="ARBA00022475"/>
    </source>
</evidence>
<organism evidence="8 9">
    <name type="scientific">Photorhabdus australis subsp. thailandensis</name>
    <dbReference type="NCBI Taxonomy" id="2805096"/>
    <lineage>
        <taxon>Bacteria</taxon>
        <taxon>Pseudomonadati</taxon>
        <taxon>Pseudomonadota</taxon>
        <taxon>Gammaproteobacteria</taxon>
        <taxon>Enterobacterales</taxon>
        <taxon>Morganellaceae</taxon>
        <taxon>Photorhabdus</taxon>
    </lineage>
</organism>
<dbReference type="Proteomes" id="UP000093476">
    <property type="component" value="Unassembled WGS sequence"/>
</dbReference>
<dbReference type="RefSeq" id="WP_065823292.1">
    <property type="nucleotide sequence ID" value="NZ_CAWMQZ010000085.1"/>
</dbReference>
<name>A0A1C0U3L7_9GAMM</name>
<dbReference type="InterPro" id="IPR050445">
    <property type="entry name" value="Bact_polysacc_biosynth/exp"/>
</dbReference>
<dbReference type="GO" id="GO:0004713">
    <property type="term" value="F:protein tyrosine kinase activity"/>
    <property type="evidence" value="ECO:0007669"/>
    <property type="project" value="TreeGrafter"/>
</dbReference>
<dbReference type="SUPFAM" id="SSF160355">
    <property type="entry name" value="Bacterial polysaccharide co-polymerase-like"/>
    <property type="match status" value="1"/>
</dbReference>
<dbReference type="EMBL" id="LOMY01000085">
    <property type="protein sequence ID" value="OCQ52517.1"/>
    <property type="molecule type" value="Genomic_DNA"/>
</dbReference>
<dbReference type="PATRIC" id="fig|286156.4.peg.2553"/>
<evidence type="ECO:0000259" key="7">
    <source>
        <dbReference type="Pfam" id="PF02706"/>
    </source>
</evidence>
<dbReference type="AlphaFoldDB" id="A0A1C0U3L7"/>
<dbReference type="Pfam" id="PF02706">
    <property type="entry name" value="Wzz"/>
    <property type="match status" value="1"/>
</dbReference>
<dbReference type="PANTHER" id="PTHR32309:SF13">
    <property type="entry name" value="FERRIC ENTEROBACTIN TRANSPORT PROTEIN FEPE"/>
    <property type="match status" value="1"/>
</dbReference>
<evidence type="ECO:0000256" key="6">
    <source>
        <dbReference type="SAM" id="Phobius"/>
    </source>
</evidence>
<evidence type="ECO:0000313" key="8">
    <source>
        <dbReference type="EMBL" id="OCQ52517.1"/>
    </source>
</evidence>
<dbReference type="STRING" id="286156.Ppb6_02253"/>
<sequence>MINKPVKSTNFNEEYFNYYNSKQDDEIDLFELFSVLFQSKLLIIAVTIVFAVIGFVATSLMPQKWTSSASVIQPQLEEIQPLKNLLTTLEVLNLQPSVTSSSLYHNFLNNFNSRVLREKYLINTEYFKNLVAKSDDHSPLAKRKLIEKIVNDNISSSSKVEKDNDDGEVKLAFSAETAEDAYNLLNGYINYASSIVRDQVKNELGDMVKQKLAYSDGLYQVDLNRVSNIQKANVERLKHALSIANSAGIKKPISSEGAMIKDDPDYSIALGSDALQRKLKITEEIKDPASIDADLRNRMFYINELKSLKIDKVDFQPFRYMQAPYEPTAKDSPKRLLILVGSAFIGLILSVIFVMIRHMVRSRQQTA</sequence>
<feature type="domain" description="Polysaccharide chain length determinant N-terminal" evidence="7">
    <location>
        <begin position="25"/>
        <end position="122"/>
    </location>
</feature>
<dbReference type="Gene3D" id="3.30.1890.10">
    <property type="entry name" value="FepE-like"/>
    <property type="match status" value="1"/>
</dbReference>
<dbReference type="NCBIfam" id="NF007699">
    <property type="entry name" value="PRK10381.1"/>
    <property type="match status" value="1"/>
</dbReference>
<feature type="transmembrane region" description="Helical" evidence="6">
    <location>
        <begin position="336"/>
        <end position="356"/>
    </location>
</feature>
<reference evidence="8 9" key="1">
    <citation type="submission" date="2015-12" db="EMBL/GenBank/DDBJ databases">
        <title>Genome comparisons provide insights into the role of secondary metabolites in the pathogenic phase of the Photorhabdus life cycle.</title>
        <authorList>
            <person name="Tobias N.J."/>
            <person name="Mishra B."/>
            <person name="Gupta D.K."/>
            <person name="Thines M."/>
            <person name="Stinear T.P."/>
            <person name="Bode H.B."/>
        </authorList>
    </citation>
    <scope>NUCLEOTIDE SEQUENCE [LARGE SCALE GENOMIC DNA]</scope>
    <source>
        <strain evidence="8 9">PB68.1</strain>
    </source>
</reference>
<feature type="transmembrane region" description="Helical" evidence="6">
    <location>
        <begin position="41"/>
        <end position="61"/>
    </location>
</feature>
<keyword evidence="9" id="KW-1185">Reference proteome</keyword>
<proteinExistence type="predicted"/>
<evidence type="ECO:0000256" key="4">
    <source>
        <dbReference type="ARBA" id="ARBA00022989"/>
    </source>
</evidence>
<keyword evidence="2" id="KW-1003">Cell membrane</keyword>
<keyword evidence="3 6" id="KW-0812">Transmembrane</keyword>
<evidence type="ECO:0000256" key="5">
    <source>
        <dbReference type="ARBA" id="ARBA00023136"/>
    </source>
</evidence>